<evidence type="ECO:0000256" key="1">
    <source>
        <dbReference type="SAM" id="MobiDB-lite"/>
    </source>
</evidence>
<feature type="transmembrane region" description="Helical" evidence="2">
    <location>
        <begin position="327"/>
        <end position="347"/>
    </location>
</feature>
<feature type="compositionally biased region" description="Pro residues" evidence="1">
    <location>
        <begin position="76"/>
        <end position="106"/>
    </location>
</feature>
<gene>
    <name evidence="3" type="ORF">M2280_000149</name>
</gene>
<feature type="compositionally biased region" description="Low complexity" evidence="1">
    <location>
        <begin position="145"/>
        <end position="158"/>
    </location>
</feature>
<protein>
    <submittedName>
        <fullName evidence="3">Uncharacterized protein</fullName>
    </submittedName>
</protein>
<evidence type="ECO:0000313" key="4">
    <source>
        <dbReference type="Proteomes" id="UP001160334"/>
    </source>
</evidence>
<keyword evidence="2" id="KW-0812">Transmembrane</keyword>
<proteinExistence type="predicted"/>
<evidence type="ECO:0000256" key="2">
    <source>
        <dbReference type="SAM" id="Phobius"/>
    </source>
</evidence>
<feature type="region of interest" description="Disordered" evidence="1">
    <location>
        <begin position="19"/>
        <end position="275"/>
    </location>
</feature>
<keyword evidence="2" id="KW-0472">Membrane</keyword>
<feature type="transmembrane region" description="Helical" evidence="2">
    <location>
        <begin position="353"/>
        <end position="375"/>
    </location>
</feature>
<evidence type="ECO:0000313" key="3">
    <source>
        <dbReference type="EMBL" id="MDH6278944.1"/>
    </source>
</evidence>
<reference evidence="3 4" key="1">
    <citation type="submission" date="2023-04" db="EMBL/GenBank/DDBJ databases">
        <title>Forest soil microbial communities from Buena Vista Peninsula, Colon Province, Panama.</title>
        <authorList>
            <person name="Bouskill N."/>
        </authorList>
    </citation>
    <scope>NUCLEOTIDE SEQUENCE [LARGE SCALE GENOMIC DNA]</scope>
    <source>
        <strain evidence="3 4">CFH S0262</strain>
    </source>
</reference>
<accession>A0ABT6M3P5</accession>
<keyword evidence="4" id="KW-1185">Reference proteome</keyword>
<comment type="caution">
    <text evidence="3">The sequence shown here is derived from an EMBL/GenBank/DDBJ whole genome shotgun (WGS) entry which is preliminary data.</text>
</comment>
<feature type="compositionally biased region" description="Low complexity" evidence="1">
    <location>
        <begin position="203"/>
        <end position="219"/>
    </location>
</feature>
<organism evidence="3 4">
    <name type="scientific">Prescottella agglutinans</name>
    <dbReference type="NCBI Taxonomy" id="1644129"/>
    <lineage>
        <taxon>Bacteria</taxon>
        <taxon>Bacillati</taxon>
        <taxon>Actinomycetota</taxon>
        <taxon>Actinomycetes</taxon>
        <taxon>Mycobacteriales</taxon>
        <taxon>Nocardiaceae</taxon>
        <taxon>Prescottella</taxon>
    </lineage>
</organism>
<feature type="compositionally biased region" description="Pro residues" evidence="1">
    <location>
        <begin position="159"/>
        <end position="172"/>
    </location>
</feature>
<feature type="compositionally biased region" description="Basic and acidic residues" evidence="1">
    <location>
        <begin position="250"/>
        <end position="262"/>
    </location>
</feature>
<name>A0ABT6M3P5_9NOCA</name>
<dbReference type="RefSeq" id="WP_280758359.1">
    <property type="nucleotide sequence ID" value="NZ_JARXVC010000001.1"/>
</dbReference>
<keyword evidence="2" id="KW-1133">Transmembrane helix</keyword>
<dbReference type="Proteomes" id="UP001160334">
    <property type="component" value="Unassembled WGS sequence"/>
</dbReference>
<sequence>MTEPEGDSQAISVAELLARNGQRVGSGAGGRRRRGVKGGISVAELTGEFPAVRNGRVPANGSDDEPQADAAVPDAAPKPAPVAAPKPAPVAAPKPAPVAAPKPAPVAAPQAAATTVVPPAAAPSRPAGNKIAGNSAVQDRSGTGVAAKPVAKPDVKAQPPKPAQPAKKPPVRPAAADEPTVIAPAVKADVPKSPEPVDTGWRSVTPSNSTTTTTVIAAVPPLPRGGEPEPRMLSGQSLAGDLLRQGGARPDAKPVDAKRADAEPAGVEPVDADTDVDDAELDELDDLEPEPSGAKQWAVLLGQGAVALIAGALMFKGFEKLWDMLPMVALVLAVLVIVGLVAMVRILRRTDDITSLVIALVAGVFVTLGPLAFLLSTR</sequence>
<dbReference type="EMBL" id="JARXVC010000001">
    <property type="protein sequence ID" value="MDH6278944.1"/>
    <property type="molecule type" value="Genomic_DNA"/>
</dbReference>
<feature type="compositionally biased region" description="Low complexity" evidence="1">
    <location>
        <begin position="107"/>
        <end position="123"/>
    </location>
</feature>